<evidence type="ECO:0000256" key="1">
    <source>
        <dbReference type="SAM" id="MobiDB-lite"/>
    </source>
</evidence>
<evidence type="ECO:0000313" key="2">
    <source>
        <dbReference type="EMBL" id="KAA6367941.1"/>
    </source>
</evidence>
<comment type="caution">
    <text evidence="2">The sequence shown here is derived from an EMBL/GenBank/DDBJ whole genome shotgun (WGS) entry which is preliminary data.</text>
</comment>
<dbReference type="AlphaFoldDB" id="A0A5J4UDE3"/>
<organism evidence="2 3">
    <name type="scientific">Streblomastix strix</name>
    <dbReference type="NCBI Taxonomy" id="222440"/>
    <lineage>
        <taxon>Eukaryota</taxon>
        <taxon>Metamonada</taxon>
        <taxon>Preaxostyla</taxon>
        <taxon>Oxymonadida</taxon>
        <taxon>Streblomastigidae</taxon>
        <taxon>Streblomastix</taxon>
    </lineage>
</organism>
<dbReference type="EMBL" id="SNRW01017830">
    <property type="protein sequence ID" value="KAA6367941.1"/>
    <property type="molecule type" value="Genomic_DNA"/>
</dbReference>
<proteinExistence type="predicted"/>
<name>A0A5J4UDE3_9EUKA</name>
<feature type="compositionally biased region" description="Polar residues" evidence="1">
    <location>
        <begin position="1"/>
        <end position="12"/>
    </location>
</feature>
<feature type="region of interest" description="Disordered" evidence="1">
    <location>
        <begin position="1"/>
        <end position="32"/>
    </location>
</feature>
<sequence length="173" mass="19304">MGQSTKPNNSSRIAEPSEPEKVYTPSPNIGSQMSKEKNLAMVERHEGVVLKLFGGVSDDQYVGPHCFSSESDRYTRIDDDILSSQKCEMRAVVIEARHTDPEINRRIKADFQGFDPPEDLELCMAYIFAEAARMRALRHQQGVSKAKHSVTSVATQDHALKLSGVPRDMQAVK</sequence>
<reference evidence="2 3" key="1">
    <citation type="submission" date="2019-03" db="EMBL/GenBank/DDBJ databases">
        <title>Single cell metagenomics reveals metabolic interactions within the superorganism composed of flagellate Streblomastix strix and complex community of Bacteroidetes bacteria on its surface.</title>
        <authorList>
            <person name="Treitli S.C."/>
            <person name="Kolisko M."/>
            <person name="Husnik F."/>
            <person name="Keeling P."/>
            <person name="Hampl V."/>
        </authorList>
    </citation>
    <scope>NUCLEOTIDE SEQUENCE [LARGE SCALE GENOMIC DNA]</scope>
    <source>
        <strain evidence="2">ST1C</strain>
    </source>
</reference>
<accession>A0A5J4UDE3</accession>
<gene>
    <name evidence="2" type="ORF">EZS28_036530</name>
</gene>
<protein>
    <submittedName>
        <fullName evidence="2">Uncharacterized protein</fullName>
    </submittedName>
</protein>
<dbReference type="Proteomes" id="UP000324800">
    <property type="component" value="Unassembled WGS sequence"/>
</dbReference>
<evidence type="ECO:0000313" key="3">
    <source>
        <dbReference type="Proteomes" id="UP000324800"/>
    </source>
</evidence>